<keyword evidence="4" id="KW-0732">Signal</keyword>
<organism evidence="10 11">
    <name type="scientific">Paenibacillus phytohabitans</name>
    <dbReference type="NCBI Taxonomy" id="2654978"/>
    <lineage>
        <taxon>Bacteria</taxon>
        <taxon>Bacillati</taxon>
        <taxon>Bacillota</taxon>
        <taxon>Bacilli</taxon>
        <taxon>Bacillales</taxon>
        <taxon>Paenibacillaceae</taxon>
        <taxon>Paenibacillus</taxon>
    </lineage>
</organism>
<comment type="caution">
    <text evidence="10">The sequence shown here is derived from an EMBL/GenBank/DDBJ whole genome shotgun (WGS) entry which is preliminary data.</text>
</comment>
<dbReference type="InterPro" id="IPR057336">
    <property type="entry name" value="GerAC_N"/>
</dbReference>
<dbReference type="InterPro" id="IPR008844">
    <property type="entry name" value="Spore_GerAC-like"/>
</dbReference>
<dbReference type="PANTHER" id="PTHR35789">
    <property type="entry name" value="SPORE GERMINATION PROTEIN B3"/>
    <property type="match status" value="1"/>
</dbReference>
<dbReference type="Pfam" id="PF05504">
    <property type="entry name" value="Spore_GerAC"/>
    <property type="match status" value="1"/>
</dbReference>
<evidence type="ECO:0000256" key="4">
    <source>
        <dbReference type="ARBA" id="ARBA00022729"/>
    </source>
</evidence>
<sequence>MRTLRRVLSVLVSVLLLFSISGCWNYTEVDDMSIVAGVAIDKNKADGKLLLTVELVDTNGGLDKTQAGFKMISLSGDTMFEIVRNIISITGKKLFWSHAKAIIVSEEVAREGLIKAIDWYSRDTETRSDVFIFVSGEKTAREVLNLNSTTQAIMSFELAQMMRDEKYISSAPTVEIWDFIDKLETLGNNAVAPIVNIHVKNGQKNERVEGTAVFVEDRMVGKLDGDETKSMLFVKNLITGGVLDIEDKHGTPSYSLEIISNQTKLKPRMAGGRLQMQIETMTQTGLDEVMTVEGFMKGETIQDIEKRASERMEADILAVIHKVQQEYDADIFAFGENVHENQPKIWAKVKAHWPEAFADLDVTVSSKVEIQSSAKTTRAIRLGD</sequence>
<evidence type="ECO:0000256" key="5">
    <source>
        <dbReference type="ARBA" id="ARBA00023136"/>
    </source>
</evidence>
<reference evidence="10 11" key="1">
    <citation type="submission" date="2019-10" db="EMBL/GenBank/DDBJ databases">
        <title>Description of Paenibacillus terricola sp. nov.</title>
        <authorList>
            <person name="Carlier A."/>
            <person name="Qi S."/>
        </authorList>
    </citation>
    <scope>NUCLEOTIDE SEQUENCE [LARGE SCALE GENOMIC DNA]</scope>
    <source>
        <strain evidence="10 11">LMG 31459</strain>
    </source>
</reference>
<evidence type="ECO:0000313" key="10">
    <source>
        <dbReference type="EMBL" id="NOU82333.1"/>
    </source>
</evidence>
<evidence type="ECO:0000256" key="3">
    <source>
        <dbReference type="ARBA" id="ARBA00022544"/>
    </source>
</evidence>
<evidence type="ECO:0000259" key="8">
    <source>
        <dbReference type="Pfam" id="PF05504"/>
    </source>
</evidence>
<dbReference type="PROSITE" id="PS51257">
    <property type="entry name" value="PROKAR_LIPOPROTEIN"/>
    <property type="match status" value="1"/>
</dbReference>
<evidence type="ECO:0000259" key="9">
    <source>
        <dbReference type="Pfam" id="PF25198"/>
    </source>
</evidence>
<dbReference type="Pfam" id="PF25198">
    <property type="entry name" value="Spore_GerAC_N"/>
    <property type="match status" value="1"/>
</dbReference>
<dbReference type="Gene3D" id="3.30.300.210">
    <property type="entry name" value="Nutrient germinant receptor protein C, domain 3"/>
    <property type="match status" value="1"/>
</dbReference>
<proteinExistence type="inferred from homology"/>
<keyword evidence="7" id="KW-0449">Lipoprotein</keyword>
<name>A0ABX1YMS6_9BACL</name>
<feature type="domain" description="Spore germination GerAC-like C-terminal" evidence="8">
    <location>
        <begin position="209"/>
        <end position="373"/>
    </location>
</feature>
<dbReference type="RefSeq" id="WP_171719695.1">
    <property type="nucleotide sequence ID" value="NZ_WHOB01000074.1"/>
</dbReference>
<accession>A0ABX1YMS6</accession>
<protein>
    <submittedName>
        <fullName evidence="10">Ger(X)C family spore germination protein</fullName>
    </submittedName>
</protein>
<keyword evidence="5" id="KW-0472">Membrane</keyword>
<evidence type="ECO:0000313" key="11">
    <source>
        <dbReference type="Proteomes" id="UP000596857"/>
    </source>
</evidence>
<evidence type="ECO:0000256" key="2">
    <source>
        <dbReference type="ARBA" id="ARBA00007886"/>
    </source>
</evidence>
<dbReference type="Proteomes" id="UP000596857">
    <property type="component" value="Unassembled WGS sequence"/>
</dbReference>
<feature type="domain" description="Spore germination protein N-terminal" evidence="9">
    <location>
        <begin position="25"/>
        <end position="196"/>
    </location>
</feature>
<keyword evidence="11" id="KW-1185">Reference proteome</keyword>
<evidence type="ECO:0000256" key="6">
    <source>
        <dbReference type="ARBA" id="ARBA00023139"/>
    </source>
</evidence>
<dbReference type="NCBIfam" id="TIGR02887">
    <property type="entry name" value="spore_ger_x_C"/>
    <property type="match status" value="1"/>
</dbReference>
<dbReference type="PANTHER" id="PTHR35789:SF1">
    <property type="entry name" value="SPORE GERMINATION PROTEIN B3"/>
    <property type="match status" value="1"/>
</dbReference>
<comment type="subcellular location">
    <subcellularLocation>
        <location evidence="1">Membrane</location>
        <topology evidence="1">Lipid-anchor</topology>
    </subcellularLocation>
</comment>
<keyword evidence="6" id="KW-0564">Palmitate</keyword>
<comment type="similarity">
    <text evidence="2">Belongs to the GerABKC lipoprotein family.</text>
</comment>
<dbReference type="InterPro" id="IPR046953">
    <property type="entry name" value="Spore_GerAC-like_C"/>
</dbReference>
<evidence type="ECO:0000256" key="1">
    <source>
        <dbReference type="ARBA" id="ARBA00004635"/>
    </source>
</evidence>
<evidence type="ECO:0000256" key="7">
    <source>
        <dbReference type="ARBA" id="ARBA00023288"/>
    </source>
</evidence>
<gene>
    <name evidence="10" type="ORF">GC101_26040</name>
</gene>
<keyword evidence="3" id="KW-0309">Germination</keyword>
<dbReference type="EMBL" id="WHOB01000074">
    <property type="protein sequence ID" value="NOU82333.1"/>
    <property type="molecule type" value="Genomic_DNA"/>
</dbReference>
<dbReference type="InterPro" id="IPR038501">
    <property type="entry name" value="Spore_GerAC_C_sf"/>
</dbReference>